<organism evidence="1 2">
    <name type="scientific">Stenotrophomonas maltophilia</name>
    <name type="common">Pseudomonas maltophilia</name>
    <name type="synonym">Xanthomonas maltophilia</name>
    <dbReference type="NCBI Taxonomy" id="40324"/>
    <lineage>
        <taxon>Bacteria</taxon>
        <taxon>Pseudomonadati</taxon>
        <taxon>Pseudomonadota</taxon>
        <taxon>Gammaproteobacteria</taxon>
        <taxon>Lysobacterales</taxon>
        <taxon>Lysobacteraceae</taxon>
        <taxon>Stenotrophomonas</taxon>
        <taxon>Stenotrophomonas maltophilia group</taxon>
    </lineage>
</organism>
<dbReference type="InterPro" id="IPR036770">
    <property type="entry name" value="Ankyrin_rpt-contain_sf"/>
</dbReference>
<dbReference type="SUPFAM" id="SSF48403">
    <property type="entry name" value="Ankyrin repeat"/>
    <property type="match status" value="1"/>
</dbReference>
<dbReference type="Gene3D" id="1.25.40.20">
    <property type="entry name" value="Ankyrin repeat-containing domain"/>
    <property type="match status" value="1"/>
</dbReference>
<dbReference type="Proteomes" id="UP000822271">
    <property type="component" value="Unassembled WGS sequence"/>
</dbReference>
<accession>A0A2J0SNC4</accession>
<evidence type="ECO:0000313" key="1">
    <source>
        <dbReference type="EMBL" id="MBA0310541.1"/>
    </source>
</evidence>
<dbReference type="EMBL" id="RAUE01000010">
    <property type="protein sequence ID" value="MBA0310541.1"/>
    <property type="molecule type" value="Genomic_DNA"/>
</dbReference>
<comment type="caution">
    <text evidence="1">The sequence shown here is derived from an EMBL/GenBank/DDBJ whole genome shotgun (WGS) entry which is preliminary data.</text>
</comment>
<dbReference type="RefSeq" id="WP_049429731.1">
    <property type="nucleotide sequence ID" value="NZ_CP154630.1"/>
</dbReference>
<gene>
    <name evidence="1" type="ORF">D7Y33_05835</name>
</gene>
<evidence type="ECO:0000313" key="2">
    <source>
        <dbReference type="Proteomes" id="UP000822271"/>
    </source>
</evidence>
<dbReference type="AlphaFoldDB" id="A0A2J0SNC4"/>
<reference evidence="1" key="2">
    <citation type="journal article" date="2020" name="Front. Microbiol.">
        <title>Genetic Variants of the DSF Quorum Sensing System in Stenotrophomonas maltophilia Influence Virulence and Resistance Phenotypes Among Genotypically Diverse Clinical Isolates.</title>
        <authorList>
            <person name="Yero D."/>
            <person name="Huedo P."/>
            <person name="Conchillo-Sole O."/>
            <person name="Martinez-Servat S."/>
            <person name="Mamat U."/>
            <person name="Coves X."/>
            <person name="Llanas F."/>
            <person name="Roca I."/>
            <person name="Vila J."/>
            <person name="Schaible U.E."/>
            <person name="Daura X."/>
            <person name="Gibert I."/>
        </authorList>
    </citation>
    <scope>NUCLEOTIDE SEQUENCE</scope>
    <source>
        <strain evidence="1">OG156</strain>
    </source>
</reference>
<dbReference type="OrthoDB" id="9872673at2"/>
<protein>
    <recommendedName>
        <fullName evidence="3">Ankyrin repeat domain-containing protein</fullName>
    </recommendedName>
</protein>
<proteinExistence type="predicted"/>
<evidence type="ECO:0008006" key="3">
    <source>
        <dbReference type="Google" id="ProtNLM"/>
    </source>
</evidence>
<sequence>MHNILIDPPRIAYLKIHHQELRTFHDRPKYWPALRDALLTRDEPKAMPLLDNWYLSSCAQETLWMAATLRLENVFAYVAKDHYPAMWGSLHLCMACLAGDEYAVGLLAPFTKGSGWDDPLICAARSGNAALVQSILPQCDAHAHASQALVEACGVGSLEVVQLLLPHSSQIAAAARALPLAAARGEVGIVAEILASPLPDRQTACYRAWEYAVKYRQTACIEMLNEDARALPHTGLAALRPSK</sequence>
<reference evidence="1" key="1">
    <citation type="submission" date="2018-09" db="EMBL/GenBank/DDBJ databases">
        <authorList>
            <person name="Groschel M."/>
            <person name="Kohl T."/>
            <person name="Conchillo-Sole O."/>
            <person name="Mamat U."/>
            <person name="Yero D."/>
            <person name="Niemann S."/>
            <person name="Daura X."/>
            <person name="Gibert I."/>
        </authorList>
    </citation>
    <scope>NUCLEOTIDE SEQUENCE</scope>
    <source>
        <strain evidence="1">OG156</strain>
    </source>
</reference>
<name>A0A2J0SNC4_STEMA</name>